<accession>A0ACC2DHE9</accession>
<sequence length="704" mass="77922">MVSRFGLASALNHGKRVNKTVNNKITTICQDVFPSNFRTKSSSVDKHKTKMPPADTGGACCCKRTDSSVPSVPISGFCPRATRLYVEASRKVSYEENLLGALPTSMSIEGQSRCTDFTESTTSAMHYRIQEELGVIRQSNGWLQNLHGNLALISRMSINSRNGEFYRQPNKLRHCSSTVRVPGFSSGKNGGGSSKEESLRDSYGAVQMALDAVVKVFTVASSPNYFLPWQNKPQREVTGSGFVITGRRILTNAHVVADQTFVLVRKHGSAAKYRAEVEAVGHECDLALLRVKNEEFWEGMHALEIGDIPYLQESVAVVGYPQGGDNVSVTGGVVSRVEPTQYVHGAAHLMAIQIDAAINPGNSGGPALMEDKVIGVAFQNLSGAENIGYIIPAPIINHFLADVEENGRYIGFCSLGLTCQATENAQLREHLKMPPGLTGVLVSKIYPLTDTSRFIKKDDVLLEFDGIPIANDGTGELTYIHCAVNFRNRERITFDHYVSMKKAGEHAMLKVFREGQEVHHKVKLGPLRPLVPIHQFDRLPSYYIFAGLVFVPLTQPYLHEFGDDWFNTSPRRLCDRALTSTPTKPGEQLVILSQVLMDDINAGYERLAELQVKKVNGTDVLNLRHLRQLIEDCKELSLRFDLDDGRVVVLNYQAAKEASLRILQRHRIPSSTSADLVNGDFMEDEIEAWEKPDDAKAEQMISVS</sequence>
<evidence type="ECO:0000313" key="2">
    <source>
        <dbReference type="Proteomes" id="UP001162992"/>
    </source>
</evidence>
<evidence type="ECO:0000313" key="1">
    <source>
        <dbReference type="EMBL" id="KAJ7553537.1"/>
    </source>
</evidence>
<protein>
    <submittedName>
        <fullName evidence="1">Uncharacterized protein</fullName>
    </submittedName>
</protein>
<name>A0ACC2DHE9_DIPCM</name>
<dbReference type="EMBL" id="CM055097">
    <property type="protein sequence ID" value="KAJ7553537.1"/>
    <property type="molecule type" value="Genomic_DNA"/>
</dbReference>
<reference evidence="2" key="1">
    <citation type="journal article" date="2024" name="Proc. Natl. Acad. Sci. U.S.A.">
        <title>Extraordinary preservation of gene collinearity over three hundred million years revealed in homosporous lycophytes.</title>
        <authorList>
            <person name="Li C."/>
            <person name="Wickell D."/>
            <person name="Kuo L.Y."/>
            <person name="Chen X."/>
            <person name="Nie B."/>
            <person name="Liao X."/>
            <person name="Peng D."/>
            <person name="Ji J."/>
            <person name="Jenkins J."/>
            <person name="Williams M."/>
            <person name="Shu S."/>
            <person name="Plott C."/>
            <person name="Barry K."/>
            <person name="Rajasekar S."/>
            <person name="Grimwood J."/>
            <person name="Han X."/>
            <person name="Sun S."/>
            <person name="Hou Z."/>
            <person name="He W."/>
            <person name="Dai G."/>
            <person name="Sun C."/>
            <person name="Schmutz J."/>
            <person name="Leebens-Mack J.H."/>
            <person name="Li F.W."/>
            <person name="Wang L."/>
        </authorList>
    </citation>
    <scope>NUCLEOTIDE SEQUENCE [LARGE SCALE GENOMIC DNA]</scope>
    <source>
        <strain evidence="2">cv. PW_Plant_1</strain>
    </source>
</reference>
<keyword evidence="2" id="KW-1185">Reference proteome</keyword>
<dbReference type="Proteomes" id="UP001162992">
    <property type="component" value="Chromosome 6"/>
</dbReference>
<gene>
    <name evidence="1" type="ORF">O6H91_06G102300</name>
</gene>
<comment type="caution">
    <text evidence="1">The sequence shown here is derived from an EMBL/GenBank/DDBJ whole genome shotgun (WGS) entry which is preliminary data.</text>
</comment>
<organism evidence="1 2">
    <name type="scientific">Diphasiastrum complanatum</name>
    <name type="common">Issler's clubmoss</name>
    <name type="synonym">Lycopodium complanatum</name>
    <dbReference type="NCBI Taxonomy" id="34168"/>
    <lineage>
        <taxon>Eukaryota</taxon>
        <taxon>Viridiplantae</taxon>
        <taxon>Streptophyta</taxon>
        <taxon>Embryophyta</taxon>
        <taxon>Tracheophyta</taxon>
        <taxon>Lycopodiopsida</taxon>
        <taxon>Lycopodiales</taxon>
        <taxon>Lycopodiaceae</taxon>
        <taxon>Lycopodioideae</taxon>
        <taxon>Diphasiastrum</taxon>
    </lineage>
</organism>
<proteinExistence type="predicted"/>